<dbReference type="GO" id="GO:0015074">
    <property type="term" value="P:DNA integration"/>
    <property type="evidence" value="ECO:0007669"/>
    <property type="project" value="InterPro"/>
</dbReference>
<evidence type="ECO:0000256" key="7">
    <source>
        <dbReference type="SAM" id="MobiDB-lite"/>
    </source>
</evidence>
<dbReference type="Proteomes" id="UP000054653">
    <property type="component" value="Unassembled WGS sequence"/>
</dbReference>
<evidence type="ECO:0000256" key="4">
    <source>
        <dbReference type="ARBA" id="ARBA00022759"/>
    </source>
</evidence>
<proteinExistence type="predicted"/>
<dbReference type="AlphaFoldDB" id="A0A0V1D126"/>
<dbReference type="PROSITE" id="PS50994">
    <property type="entry name" value="INTEGRASE"/>
    <property type="match status" value="2"/>
</dbReference>
<organism evidence="9 10">
    <name type="scientific">Trichinella britovi</name>
    <name type="common">Parasitic roundworm</name>
    <dbReference type="NCBI Taxonomy" id="45882"/>
    <lineage>
        <taxon>Eukaryota</taxon>
        <taxon>Metazoa</taxon>
        <taxon>Ecdysozoa</taxon>
        <taxon>Nematoda</taxon>
        <taxon>Enoplea</taxon>
        <taxon>Dorylaimia</taxon>
        <taxon>Trichinellida</taxon>
        <taxon>Trichinellidae</taxon>
        <taxon>Trichinella</taxon>
    </lineage>
</organism>
<evidence type="ECO:0000256" key="1">
    <source>
        <dbReference type="ARBA" id="ARBA00022679"/>
    </source>
</evidence>
<dbReference type="InterPro" id="IPR041373">
    <property type="entry name" value="RT_RNaseH"/>
</dbReference>
<sequence length="756" mass="87304">MTYLNHFTKFCILSPLKSKRAEEVASKLLEIFLTFGAPSILQSDNGREFSNAIIAELKTCWPELKLVTGRPRHPQSQGAVERLNGVVQDKLAIWMRENGCKRWSMGLKFVQWQINGLEMNAPNRDVTCTNEKSRGRKCMEGRCPQHPGVHLFLTRIECTVADMWCTCTRAKDGLEHCTKEQTHVALKDRAVPVFQKSFVMAFTMHDAVEKQLEQYVNMGIRICASNFSTGLVDRLVVDSYLILRPEKLYQAFTDWPEWVRPPEVLIMLSKVGTWFKHREMYYRAARIAPERRASLVHYHTNEEVRGVMKVLYVQETDDYDGLKSALFEAFGVRTGSERFSAVFFRRKQQRGESMRDYAGHLRWLFPKAFPGLSGAAGKETLCLLWALREFRPYFYNQRFLVRTDHSCLRWLRNFKEPEGHVARWLENPAELDFEVEHRARRLHGNADALSHASCTQCGLLVDCSACALFHAPEYVTEIFGEQLLSAQRPDPEIHLLRQCRDMHVLWKQRRSWLEEDGLIWRYRRGLTSEELVRKSPWRASDIGTCEKPILLPQYERRREGMVPHIHAITAGYPLHRVSVDILGPLERTLSGNRYVLVLTDYFTKLTAAFPLTNMEAGTVAKVLVEKYIAYFGAPDYVHIYQGRSFKASVVMEMYRLFDIRKTRYSPYNPQGNGQAERFNQTLLYMLSNMVDGNPHQWDNMLPFVILAYYESTGVTPAIAMFSRWTCRLGTRRRNKTKGYTNTSGKPGSASTVCTSS</sequence>
<feature type="region of interest" description="Disordered" evidence="7">
    <location>
        <begin position="735"/>
        <end position="756"/>
    </location>
</feature>
<dbReference type="GO" id="GO:0003676">
    <property type="term" value="F:nucleic acid binding"/>
    <property type="evidence" value="ECO:0007669"/>
    <property type="project" value="InterPro"/>
</dbReference>
<dbReference type="GO" id="GO:0042575">
    <property type="term" value="C:DNA polymerase complex"/>
    <property type="evidence" value="ECO:0007669"/>
    <property type="project" value="UniProtKB-ARBA"/>
</dbReference>
<dbReference type="GO" id="GO:0016787">
    <property type="term" value="F:hydrolase activity"/>
    <property type="evidence" value="ECO:0007669"/>
    <property type="project" value="UniProtKB-KW"/>
</dbReference>
<reference evidence="9 10" key="1">
    <citation type="submission" date="2015-01" db="EMBL/GenBank/DDBJ databases">
        <title>Evolution of Trichinella species and genotypes.</title>
        <authorList>
            <person name="Korhonen P.K."/>
            <person name="Edoardo P."/>
            <person name="Giuseppe L.R."/>
            <person name="Gasser R.B."/>
        </authorList>
    </citation>
    <scope>NUCLEOTIDE SEQUENCE [LARGE SCALE GENOMIC DNA]</scope>
    <source>
        <strain evidence="9">ISS120</strain>
    </source>
</reference>
<evidence type="ECO:0000313" key="9">
    <source>
        <dbReference type="EMBL" id="KRY55179.1"/>
    </source>
</evidence>
<keyword evidence="2" id="KW-0548">Nucleotidyltransferase</keyword>
<evidence type="ECO:0000256" key="2">
    <source>
        <dbReference type="ARBA" id="ARBA00022695"/>
    </source>
</evidence>
<feature type="domain" description="Integrase catalytic" evidence="8">
    <location>
        <begin position="1"/>
        <end position="115"/>
    </location>
</feature>
<evidence type="ECO:0000313" key="10">
    <source>
        <dbReference type="Proteomes" id="UP000054653"/>
    </source>
</evidence>
<gene>
    <name evidence="9" type="primary">KRBA2</name>
    <name evidence="9" type="ORF">T03_13724</name>
</gene>
<dbReference type="EMBL" id="JYDI01000059">
    <property type="protein sequence ID" value="KRY55179.1"/>
    <property type="molecule type" value="Genomic_DNA"/>
</dbReference>
<keyword evidence="1" id="KW-0808">Transferase</keyword>
<dbReference type="InterPro" id="IPR043502">
    <property type="entry name" value="DNA/RNA_pol_sf"/>
</dbReference>
<dbReference type="SUPFAM" id="SSF56672">
    <property type="entry name" value="DNA/RNA polymerases"/>
    <property type="match status" value="1"/>
</dbReference>
<dbReference type="InterPro" id="IPR036397">
    <property type="entry name" value="RNaseH_sf"/>
</dbReference>
<comment type="caution">
    <text evidence="9">The sequence shown here is derived from an EMBL/GenBank/DDBJ whole genome shotgun (WGS) entry which is preliminary data.</text>
</comment>
<evidence type="ECO:0000256" key="5">
    <source>
        <dbReference type="ARBA" id="ARBA00022801"/>
    </source>
</evidence>
<protein>
    <submittedName>
        <fullName evidence="9">KRAB-A domain-containing protein 2</fullName>
    </submittedName>
</protein>
<accession>A0A0V1D126</accession>
<name>A0A0V1D126_TRIBR</name>
<feature type="domain" description="Integrase catalytic" evidence="8">
    <location>
        <begin position="569"/>
        <end position="708"/>
    </location>
</feature>
<dbReference type="Gene3D" id="3.30.420.10">
    <property type="entry name" value="Ribonuclease H-like superfamily/Ribonuclease H"/>
    <property type="match status" value="2"/>
</dbReference>
<dbReference type="InterPro" id="IPR001584">
    <property type="entry name" value="Integrase_cat-core"/>
</dbReference>
<feature type="compositionally biased region" description="Polar residues" evidence="7">
    <location>
        <begin position="737"/>
        <end position="756"/>
    </location>
</feature>
<dbReference type="STRING" id="45882.A0A0V1D126"/>
<evidence type="ECO:0000259" key="8">
    <source>
        <dbReference type="PROSITE" id="PS50994"/>
    </source>
</evidence>
<evidence type="ECO:0000256" key="3">
    <source>
        <dbReference type="ARBA" id="ARBA00022722"/>
    </source>
</evidence>
<keyword evidence="10" id="KW-1185">Reference proteome</keyword>
<evidence type="ECO:0000256" key="6">
    <source>
        <dbReference type="ARBA" id="ARBA00022918"/>
    </source>
</evidence>
<dbReference type="FunFam" id="3.30.420.10:FF:000032">
    <property type="entry name" value="Retrovirus-related Pol polyprotein from transposon 297-like Protein"/>
    <property type="match status" value="1"/>
</dbReference>
<dbReference type="PANTHER" id="PTHR37984">
    <property type="entry name" value="PROTEIN CBG26694"/>
    <property type="match status" value="1"/>
</dbReference>
<keyword evidence="6" id="KW-0695">RNA-directed DNA polymerase</keyword>
<keyword evidence="5" id="KW-0378">Hydrolase</keyword>
<keyword evidence="4" id="KW-0255">Endonuclease</keyword>
<dbReference type="InterPro" id="IPR012337">
    <property type="entry name" value="RNaseH-like_sf"/>
</dbReference>
<dbReference type="GO" id="GO:0003964">
    <property type="term" value="F:RNA-directed DNA polymerase activity"/>
    <property type="evidence" value="ECO:0007669"/>
    <property type="project" value="UniProtKB-KW"/>
</dbReference>
<keyword evidence="3" id="KW-0540">Nuclease</keyword>
<dbReference type="Pfam" id="PF17917">
    <property type="entry name" value="RT_RNaseH"/>
    <property type="match status" value="1"/>
</dbReference>
<dbReference type="PANTHER" id="PTHR37984:SF15">
    <property type="entry name" value="INTEGRASE CATALYTIC DOMAIN-CONTAINING PROTEIN"/>
    <property type="match status" value="1"/>
</dbReference>
<dbReference type="SUPFAM" id="SSF53098">
    <property type="entry name" value="Ribonuclease H-like"/>
    <property type="match status" value="2"/>
</dbReference>
<dbReference type="GO" id="GO:0004519">
    <property type="term" value="F:endonuclease activity"/>
    <property type="evidence" value="ECO:0007669"/>
    <property type="project" value="UniProtKB-KW"/>
</dbReference>
<dbReference type="InterPro" id="IPR050951">
    <property type="entry name" value="Retrovirus_Pol_polyprotein"/>
</dbReference>